<organism evidence="1 2">
    <name type="scientific">Sulfuricaulis limicola</name>
    <dbReference type="NCBI Taxonomy" id="1620215"/>
    <lineage>
        <taxon>Bacteria</taxon>
        <taxon>Pseudomonadati</taxon>
        <taxon>Pseudomonadota</taxon>
        <taxon>Gammaproteobacteria</taxon>
        <taxon>Acidiferrobacterales</taxon>
        <taxon>Acidiferrobacteraceae</taxon>
        <taxon>Sulfuricaulis</taxon>
    </lineage>
</organism>
<sequence length="719" mass="77430">MLAQKKLFKFDNAGQSALQIELKNIADKLDDPKYLVLNPYDASLWVSGEKSLLHADAQGRRLGAWQVSGEIQAMQLDVDESLWLFTHESLLHLSPQGVILHNLELKSQVKEPEYLALDSLGGLLWVAGKKELVQLESNHLDQAPRPVAVSNVTDGDDKKILALAVDPLLGNLWVVTKQNQLFIYDRETNLLKTVDFGSHDLGEVQTLVFEPVSASFWLGGKKAVERFTSNGDLAARIAVDEEAEVIGVASFRLSPTLTLLEPENGGLTNNPHPPIRLGLGTSCNAVPCLLPDTYNQSLVLSVDLNGSPIGSLFTRSVTEASYVSPIRLPEGLNALGAQAVDLFGHPSNRISANFVVDTIPPQFLSVTPADGANVPQSEAAITGTLDDPTANVMLLDGNGSVVAAGGAAFNFVAPLKPGTNLFTLLARDPAGNESSLLLRLLHSSLSVKFTSPAAGTVLDRMRVLVSGTFQGPVNTGISVNGTVALVSGDRFLLNLDLEPGPNALTATATTLDGVTATDTLIVSVSQTEADPFEITITPAAGTAPLPVRFSVGNFSGQTIMRVELDIDGDGSTDSIVTDLSEPVEVTYANPGIYPARVKIIYGQNQSYEQTMAVVIHDAMQMDTQFTTLWNGTNEALIRGDVSTALTYLNEGAKRKYGPVFQVLKPHMPQIIASYSPLRRVSISEDIGEYAIVRNFNGQNRVYLIYFLRDADGVWRMDAM</sequence>
<name>A0A1B4XEV8_9GAMM</name>
<dbReference type="InterPro" id="IPR013783">
    <property type="entry name" value="Ig-like_fold"/>
</dbReference>
<reference evidence="1 2" key="1">
    <citation type="submission" date="2015-05" db="EMBL/GenBank/DDBJ databases">
        <title>Complete genome sequence of a sulfur-oxidizing gammaproteobacterium strain HA5.</title>
        <authorList>
            <person name="Miura A."/>
            <person name="Kojima H."/>
            <person name="Fukui M."/>
        </authorList>
    </citation>
    <scope>NUCLEOTIDE SEQUENCE [LARGE SCALE GENOMIC DNA]</scope>
    <source>
        <strain evidence="1 2">HA5</strain>
    </source>
</reference>
<dbReference type="InterPro" id="IPR035986">
    <property type="entry name" value="PKD_dom_sf"/>
</dbReference>
<dbReference type="EMBL" id="AP014879">
    <property type="protein sequence ID" value="BAV33336.1"/>
    <property type="molecule type" value="Genomic_DNA"/>
</dbReference>
<dbReference type="Gene3D" id="2.130.10.10">
    <property type="entry name" value="YVTN repeat-like/Quinoprotein amine dehydrogenase"/>
    <property type="match status" value="1"/>
</dbReference>
<accession>A0A1B4XEV8</accession>
<dbReference type="SUPFAM" id="SSF63829">
    <property type="entry name" value="Calcium-dependent phosphotriesterase"/>
    <property type="match status" value="1"/>
</dbReference>
<protein>
    <recommendedName>
        <fullName evidence="3">PKD domain-containing protein</fullName>
    </recommendedName>
</protein>
<evidence type="ECO:0000313" key="2">
    <source>
        <dbReference type="Proteomes" id="UP000243180"/>
    </source>
</evidence>
<dbReference type="AlphaFoldDB" id="A0A1B4XEV8"/>
<keyword evidence="2" id="KW-1185">Reference proteome</keyword>
<evidence type="ECO:0000313" key="1">
    <source>
        <dbReference type="EMBL" id="BAV33336.1"/>
    </source>
</evidence>
<dbReference type="InterPro" id="IPR015943">
    <property type="entry name" value="WD40/YVTN_repeat-like_dom_sf"/>
</dbReference>
<evidence type="ECO:0008006" key="3">
    <source>
        <dbReference type="Google" id="ProtNLM"/>
    </source>
</evidence>
<dbReference type="Proteomes" id="UP000243180">
    <property type="component" value="Chromosome"/>
</dbReference>
<proteinExistence type="predicted"/>
<dbReference type="InParanoid" id="A0A1B4XEV8"/>
<dbReference type="SUPFAM" id="SSF49299">
    <property type="entry name" value="PKD domain"/>
    <property type="match status" value="1"/>
</dbReference>
<gene>
    <name evidence="1" type="ORF">SCL_1021</name>
</gene>
<dbReference type="Gene3D" id="2.60.40.10">
    <property type="entry name" value="Immunoglobulins"/>
    <property type="match status" value="2"/>
</dbReference>
<dbReference type="KEGG" id="slim:SCL_1021"/>